<organism evidence="2 3">
    <name type="scientific">Commensalibacter intestini A911</name>
    <dbReference type="NCBI Taxonomy" id="1088868"/>
    <lineage>
        <taxon>Bacteria</taxon>
        <taxon>Pseudomonadati</taxon>
        <taxon>Pseudomonadota</taxon>
        <taxon>Alphaproteobacteria</taxon>
        <taxon>Acetobacterales</taxon>
        <taxon>Acetobacteraceae</taxon>
    </lineage>
</organism>
<sequence>MKSRYKMRTKSFFWAFPAAMSIGLLTSHLVMAQPSVKSATQSPLSFPVPTLLQEDNNYTVQHTNAYGNWSIISGQPYASLLWQQPNSSLKLYITPSQNMITLDVIAKKKENRDYKLPFITWNIKNVSVTLNKVSDYKGWVQFSTAVYTQNIDKLVSALQDETPMILNLSVLHSIPISTNGLHSTMEDFIRLIRQNNLIAPKPLAVNVIEDDTFVPLDGMSPEIFPLYQEANYYVKQCISMGSTATSNKTRYNICMKRNQLLKQMKAKGWCWGSGDVDQHDKDKNWRKCAMSPRGDIEKIKNNTKKDFDKAKAITGNN</sequence>
<evidence type="ECO:0000313" key="2">
    <source>
        <dbReference type="EMBL" id="EHD13158.1"/>
    </source>
</evidence>
<comment type="caution">
    <text evidence="2">The sequence shown here is derived from an EMBL/GenBank/DDBJ whole genome shotgun (WGS) entry which is preliminary data.</text>
</comment>
<protein>
    <submittedName>
        <fullName evidence="2">Uncharacterized protein</fullName>
    </submittedName>
</protein>
<dbReference type="Proteomes" id="UP000005939">
    <property type="component" value="Unassembled WGS sequence"/>
</dbReference>
<reference evidence="2 3" key="1">
    <citation type="submission" date="2011-10" db="EMBL/GenBank/DDBJ databases">
        <title>Genome Sequence of Commensalibacter intestini A911, isolated from Drosophila gut.</title>
        <authorList>
            <person name="Lee W.-J."/>
            <person name="Kim E.-K."/>
        </authorList>
    </citation>
    <scope>NUCLEOTIDE SEQUENCE [LARGE SCALE GENOMIC DNA]</scope>
    <source>
        <strain evidence="2 3">A911</strain>
    </source>
</reference>
<proteinExistence type="predicted"/>
<dbReference type="PATRIC" id="fig|1088868.3.peg.1901"/>
<feature type="chain" id="PRO_5003488532" evidence="1">
    <location>
        <begin position="33"/>
        <end position="317"/>
    </location>
</feature>
<dbReference type="STRING" id="1088868.CIN_18950"/>
<evidence type="ECO:0000313" key="3">
    <source>
        <dbReference type="Proteomes" id="UP000005939"/>
    </source>
</evidence>
<dbReference type="EMBL" id="AGFR01000010">
    <property type="protein sequence ID" value="EHD13158.1"/>
    <property type="molecule type" value="Genomic_DNA"/>
</dbReference>
<gene>
    <name evidence="2" type="ORF">CIN_18950</name>
</gene>
<evidence type="ECO:0000256" key="1">
    <source>
        <dbReference type="SAM" id="SignalP"/>
    </source>
</evidence>
<feature type="signal peptide" evidence="1">
    <location>
        <begin position="1"/>
        <end position="32"/>
    </location>
</feature>
<name>G6F2P9_9PROT</name>
<dbReference type="AlphaFoldDB" id="G6F2P9"/>
<keyword evidence="1" id="KW-0732">Signal</keyword>
<accession>G6F2P9</accession>